<reference evidence="1" key="1">
    <citation type="submission" date="2019-12" db="EMBL/GenBank/DDBJ databases">
        <title>Genome sequencing and annotation of Brassica cretica.</title>
        <authorList>
            <person name="Studholme D.J."/>
            <person name="Sarris P.F."/>
        </authorList>
    </citation>
    <scope>NUCLEOTIDE SEQUENCE</scope>
    <source>
        <strain evidence="1">PFS-001/15</strain>
        <tissue evidence="1">Leaf</tissue>
    </source>
</reference>
<proteinExistence type="predicted"/>
<evidence type="ECO:0000313" key="1">
    <source>
        <dbReference type="EMBL" id="KAF2606062.1"/>
    </source>
</evidence>
<name>A0A8S9LI00_BRACR</name>
<evidence type="ECO:0000313" key="2">
    <source>
        <dbReference type="Proteomes" id="UP000712281"/>
    </source>
</evidence>
<organism evidence="1 2">
    <name type="scientific">Brassica cretica</name>
    <name type="common">Mustard</name>
    <dbReference type="NCBI Taxonomy" id="69181"/>
    <lineage>
        <taxon>Eukaryota</taxon>
        <taxon>Viridiplantae</taxon>
        <taxon>Streptophyta</taxon>
        <taxon>Embryophyta</taxon>
        <taxon>Tracheophyta</taxon>
        <taxon>Spermatophyta</taxon>
        <taxon>Magnoliopsida</taxon>
        <taxon>eudicotyledons</taxon>
        <taxon>Gunneridae</taxon>
        <taxon>Pentapetalae</taxon>
        <taxon>rosids</taxon>
        <taxon>malvids</taxon>
        <taxon>Brassicales</taxon>
        <taxon>Brassicaceae</taxon>
        <taxon>Brassiceae</taxon>
        <taxon>Brassica</taxon>
    </lineage>
</organism>
<gene>
    <name evidence="1" type="ORF">F2Q68_00043266</name>
</gene>
<comment type="caution">
    <text evidence="1">The sequence shown here is derived from an EMBL/GenBank/DDBJ whole genome shotgun (WGS) entry which is preliminary data.</text>
</comment>
<sequence>MGVRDDMTAVHGASIEEHMRMHGFGSHPLIDIRDSSGLHGLVVFVYGVGSNGLGPHRDLAILASPRLPSFRFRQQGKHSSIGNRIAA</sequence>
<dbReference type="Proteomes" id="UP000712281">
    <property type="component" value="Unassembled WGS sequence"/>
</dbReference>
<accession>A0A8S9LI00</accession>
<dbReference type="AlphaFoldDB" id="A0A8S9LI00"/>
<protein>
    <submittedName>
        <fullName evidence="1">Uncharacterized protein</fullName>
    </submittedName>
</protein>
<dbReference type="EMBL" id="QGKW02000276">
    <property type="protein sequence ID" value="KAF2606062.1"/>
    <property type="molecule type" value="Genomic_DNA"/>
</dbReference>